<dbReference type="EMBL" id="JAUSQZ010000001">
    <property type="protein sequence ID" value="MDP9827766.1"/>
    <property type="molecule type" value="Genomic_DNA"/>
</dbReference>
<accession>A0ABT9P4Y7</accession>
<evidence type="ECO:0000313" key="3">
    <source>
        <dbReference type="Proteomes" id="UP001235712"/>
    </source>
</evidence>
<dbReference type="Gene3D" id="3.40.50.150">
    <property type="entry name" value="Vaccinia Virus protein VP39"/>
    <property type="match status" value="1"/>
</dbReference>
<dbReference type="EC" id="2.5.1.38" evidence="2"/>
<organism evidence="2 3">
    <name type="scientific">Kineosporia succinea</name>
    <dbReference type="NCBI Taxonomy" id="84632"/>
    <lineage>
        <taxon>Bacteria</taxon>
        <taxon>Bacillati</taxon>
        <taxon>Actinomycetota</taxon>
        <taxon>Actinomycetes</taxon>
        <taxon>Kineosporiales</taxon>
        <taxon>Kineosporiaceae</taxon>
        <taxon>Kineosporia</taxon>
    </lineage>
</organism>
<dbReference type="Proteomes" id="UP001235712">
    <property type="component" value="Unassembled WGS sequence"/>
</dbReference>
<name>A0ABT9P4Y7_9ACTN</name>
<proteinExistence type="predicted"/>
<keyword evidence="2" id="KW-0808">Transferase</keyword>
<feature type="domain" description="Methyltransferase" evidence="1">
    <location>
        <begin position="188"/>
        <end position="279"/>
    </location>
</feature>
<gene>
    <name evidence="2" type="ORF">J2S57_003515</name>
</gene>
<dbReference type="SUPFAM" id="SSF53335">
    <property type="entry name" value="S-adenosyl-L-methionine-dependent methyltransferases"/>
    <property type="match status" value="1"/>
</dbReference>
<sequence length="324" mass="34524">MSSAEAEWLPVEKDLLAAADIPAAGPVSAFRGSVVRDRGRRAWTEPLDRFPQNLFTVRVGGDVVVGRKLLSPLWQQGLIAEPYCSRVRAGHVLGVLDTFRSDSRAVSVFFHPFTEAERRGVIDVIARRPGTEIVFPFSKVYPEGEMLSPPQGWSLPAGRPDSLARGEELLREVSVGLVAGGSRPDPVVFDPACSTGDFLAAVKRGVPGARTIGQDLSAEMAGHAASRVDEVHHADAAFPVLADGTADFVFCRFLNAEVVTTLQARRHLARLSRVVAPGGVLVVFGHTPVLVTGAEIAASGLSLETCSASGGEGSVFQFYSARRA</sequence>
<reference evidence="2 3" key="1">
    <citation type="submission" date="2023-07" db="EMBL/GenBank/DDBJ databases">
        <title>Sequencing the genomes of 1000 actinobacteria strains.</title>
        <authorList>
            <person name="Klenk H.-P."/>
        </authorList>
    </citation>
    <scope>NUCLEOTIDE SEQUENCE [LARGE SCALE GENOMIC DNA]</scope>
    <source>
        <strain evidence="2 3">DSM 44388</strain>
    </source>
</reference>
<dbReference type="CDD" id="cd02440">
    <property type="entry name" value="AdoMet_MTases"/>
    <property type="match status" value="1"/>
</dbReference>
<evidence type="ECO:0000313" key="2">
    <source>
        <dbReference type="EMBL" id="MDP9827766.1"/>
    </source>
</evidence>
<dbReference type="InterPro" id="IPR041698">
    <property type="entry name" value="Methyltransf_25"/>
</dbReference>
<dbReference type="RefSeq" id="WP_307244236.1">
    <property type="nucleotide sequence ID" value="NZ_JAUSQZ010000001.1"/>
</dbReference>
<dbReference type="InterPro" id="IPR029063">
    <property type="entry name" value="SAM-dependent_MTases_sf"/>
</dbReference>
<dbReference type="GO" id="GO:0050007">
    <property type="term" value="F:isonocardicin synthase activity"/>
    <property type="evidence" value="ECO:0007669"/>
    <property type="project" value="UniProtKB-EC"/>
</dbReference>
<comment type="caution">
    <text evidence="2">The sequence shown here is derived from an EMBL/GenBank/DDBJ whole genome shotgun (WGS) entry which is preliminary data.</text>
</comment>
<evidence type="ECO:0000259" key="1">
    <source>
        <dbReference type="Pfam" id="PF13649"/>
    </source>
</evidence>
<keyword evidence="3" id="KW-1185">Reference proteome</keyword>
<protein>
    <submittedName>
        <fullName evidence="2">Isonocardicin synthase</fullName>
        <ecNumber evidence="2">2.5.1.38</ecNumber>
    </submittedName>
</protein>
<dbReference type="Pfam" id="PF13649">
    <property type="entry name" value="Methyltransf_25"/>
    <property type="match status" value="1"/>
</dbReference>